<name>A0A0G4PXY7_PENC3</name>
<dbReference type="Proteomes" id="UP000053732">
    <property type="component" value="Unassembled WGS sequence"/>
</dbReference>
<gene>
    <name evidence="1" type="ORF">PCAMFM013_S101g000003</name>
</gene>
<dbReference type="AlphaFoldDB" id="A0A0G4PXY7"/>
<dbReference type="EMBL" id="HG793232">
    <property type="protein sequence ID" value="CRL31273.1"/>
    <property type="molecule type" value="Genomic_DNA"/>
</dbReference>
<sequence>MNPLEPRGVDMLLKASPTLIRSSLLSSLNCGQSNNMW</sequence>
<reference evidence="1 2" key="1">
    <citation type="journal article" date="2014" name="Nat. Commun.">
        <title>Multiple recent horizontal transfers of a large genomic region in cheese making fungi.</title>
        <authorList>
            <person name="Cheeseman K."/>
            <person name="Ropars J."/>
            <person name="Renault P."/>
            <person name="Dupont J."/>
            <person name="Gouzy J."/>
            <person name="Branca A."/>
            <person name="Abraham A.L."/>
            <person name="Ceppi M."/>
            <person name="Conseiller E."/>
            <person name="Debuchy R."/>
            <person name="Malagnac F."/>
            <person name="Goarin A."/>
            <person name="Silar P."/>
            <person name="Lacoste S."/>
            <person name="Sallet E."/>
            <person name="Bensimon A."/>
            <person name="Giraud T."/>
            <person name="Brygoo Y."/>
        </authorList>
    </citation>
    <scope>NUCLEOTIDE SEQUENCE [LARGE SCALE GENOMIC DNA]</scope>
    <source>
        <strain evidence="2">FM 013</strain>
    </source>
</reference>
<evidence type="ECO:0000313" key="2">
    <source>
        <dbReference type="Proteomes" id="UP000053732"/>
    </source>
</evidence>
<proteinExistence type="predicted"/>
<organism evidence="1 2">
    <name type="scientific">Penicillium camemberti (strain FM 013)</name>
    <dbReference type="NCBI Taxonomy" id="1429867"/>
    <lineage>
        <taxon>Eukaryota</taxon>
        <taxon>Fungi</taxon>
        <taxon>Dikarya</taxon>
        <taxon>Ascomycota</taxon>
        <taxon>Pezizomycotina</taxon>
        <taxon>Eurotiomycetes</taxon>
        <taxon>Eurotiomycetidae</taxon>
        <taxon>Eurotiales</taxon>
        <taxon>Aspergillaceae</taxon>
        <taxon>Penicillium</taxon>
    </lineage>
</organism>
<evidence type="ECO:0000313" key="1">
    <source>
        <dbReference type="EMBL" id="CRL31273.1"/>
    </source>
</evidence>
<accession>A0A0G4PXY7</accession>
<keyword evidence="2" id="KW-1185">Reference proteome</keyword>
<protein>
    <submittedName>
        <fullName evidence="1">Str. FM013</fullName>
    </submittedName>
</protein>